<proteinExistence type="predicted"/>
<protein>
    <submittedName>
        <fullName evidence="1">Uncharacterized protein</fullName>
    </submittedName>
</protein>
<sequence>MRPSITTTGMKFEALINTTENAMSANRVYRILFDISDILIAQRAIIVTAPKIIAVSMSPPERKSGSLAANVAGRYGPPKIPKRVYTAKAIVEYIKAKTTLFTTPTLFIATIVMKVANTNIKIEPEVPRSNTVPATEALIVPESIDEISAITAKRESGIRYLALGISITPVERTAERNTANIATSPVARSDILATYKLTELAGMKNTGNKKTKTERMTPSFLTNKLPELF</sequence>
<name>A0A1G2V3H1_9BACT</name>
<dbReference type="AlphaFoldDB" id="A0A1G2V3H1"/>
<evidence type="ECO:0000313" key="1">
    <source>
        <dbReference type="EMBL" id="OHB16183.1"/>
    </source>
</evidence>
<reference evidence="1 2" key="1">
    <citation type="journal article" date="2016" name="Nat. Commun.">
        <title>Thousands of microbial genomes shed light on interconnected biogeochemical processes in an aquifer system.</title>
        <authorList>
            <person name="Anantharaman K."/>
            <person name="Brown C.T."/>
            <person name="Hug L.A."/>
            <person name="Sharon I."/>
            <person name="Castelle C.J."/>
            <person name="Probst A.J."/>
            <person name="Thomas B.C."/>
            <person name="Singh A."/>
            <person name="Wilkins M.J."/>
            <person name="Karaoz U."/>
            <person name="Brodie E.L."/>
            <person name="Williams K.H."/>
            <person name="Hubbard S.S."/>
            <person name="Banfield J.F."/>
        </authorList>
    </citation>
    <scope>NUCLEOTIDE SEQUENCE [LARGE SCALE GENOMIC DNA]</scope>
</reference>
<organism evidence="1 2">
    <name type="scientific">Candidatus Zambryskibacteria bacterium RIFOXYC1_FULL_39_10</name>
    <dbReference type="NCBI Taxonomy" id="1802779"/>
    <lineage>
        <taxon>Bacteria</taxon>
        <taxon>Candidatus Zambryskiibacteriota</taxon>
    </lineage>
</organism>
<gene>
    <name evidence="1" type="ORF">A2431_02115</name>
</gene>
<dbReference type="EMBL" id="MHWW01000003">
    <property type="protein sequence ID" value="OHB16183.1"/>
    <property type="molecule type" value="Genomic_DNA"/>
</dbReference>
<accession>A0A1G2V3H1</accession>
<dbReference type="Proteomes" id="UP000177697">
    <property type="component" value="Unassembled WGS sequence"/>
</dbReference>
<evidence type="ECO:0000313" key="2">
    <source>
        <dbReference type="Proteomes" id="UP000177697"/>
    </source>
</evidence>
<comment type="caution">
    <text evidence="1">The sequence shown here is derived from an EMBL/GenBank/DDBJ whole genome shotgun (WGS) entry which is preliminary data.</text>
</comment>